<evidence type="ECO:0000259" key="1">
    <source>
        <dbReference type="Pfam" id="PF13274"/>
    </source>
</evidence>
<proteinExistence type="predicted"/>
<comment type="caution">
    <text evidence="2">The sequence shown here is derived from an EMBL/GenBank/DDBJ whole genome shotgun (WGS) entry which is preliminary data.</text>
</comment>
<organism evidence="2 3">
    <name type="scientific">Bombiscardovia coagulans</name>
    <dbReference type="NCBI Taxonomy" id="686666"/>
    <lineage>
        <taxon>Bacteria</taxon>
        <taxon>Bacillati</taxon>
        <taxon>Actinomycetota</taxon>
        <taxon>Actinomycetes</taxon>
        <taxon>Bifidobacteriales</taxon>
        <taxon>Bifidobacteriaceae</taxon>
        <taxon>Bombiscardovia</taxon>
    </lineage>
</organism>
<dbReference type="RefSeq" id="WP_094722395.1">
    <property type="nucleotide sequence ID" value="NZ_MWWS01000004.1"/>
</dbReference>
<accession>A0A261ESI9</accession>
<dbReference type="OrthoDB" id="9799173at2"/>
<dbReference type="Proteomes" id="UP000216004">
    <property type="component" value="Unassembled WGS sequence"/>
</dbReference>
<dbReference type="InterPro" id="IPR025272">
    <property type="entry name" value="SocA_Panacea"/>
</dbReference>
<gene>
    <name evidence="2" type="ORF">BOCO_0344</name>
</gene>
<keyword evidence="3" id="KW-1185">Reference proteome</keyword>
<sequence length="185" mass="21135">MAKARDVARYILSQRHAQGHMTTTLTLQNLLYYCQAWMLVAKDRELFSELIEAGEHGPVVQDSFTSYCGSHKYIFPREILDSDANQLTIEERSLIEHVMESYNEVEDGDLDDKLEEISHAENPWSDARETDDKIITRESMLDYYSALQADPSKSHAAPIPNLTDVSDRTFISQEDGDWMSSLLAE</sequence>
<name>A0A261ESI9_9BIFI</name>
<evidence type="ECO:0000313" key="2">
    <source>
        <dbReference type="EMBL" id="OZG49827.1"/>
    </source>
</evidence>
<protein>
    <recommendedName>
        <fullName evidence="1">Antitoxin SocA-like Panacea domain-containing protein</fullName>
    </recommendedName>
</protein>
<dbReference type="EMBL" id="MWWS01000004">
    <property type="protein sequence ID" value="OZG49827.1"/>
    <property type="molecule type" value="Genomic_DNA"/>
</dbReference>
<dbReference type="AlphaFoldDB" id="A0A261ESI9"/>
<reference evidence="2 3" key="1">
    <citation type="journal article" date="2017" name="BMC Genomics">
        <title>Comparative genomic and phylogenomic analyses of the Bifidobacteriaceae family.</title>
        <authorList>
            <person name="Lugli G.A."/>
            <person name="Milani C."/>
            <person name="Turroni F."/>
            <person name="Duranti S."/>
            <person name="Mancabelli L."/>
            <person name="Mangifesta M."/>
            <person name="Ferrario C."/>
            <person name="Modesto M."/>
            <person name="Mattarelli P."/>
            <person name="Jiri K."/>
            <person name="van Sinderen D."/>
            <person name="Ventura M."/>
        </authorList>
    </citation>
    <scope>NUCLEOTIDE SEQUENCE [LARGE SCALE GENOMIC DNA]</scope>
    <source>
        <strain evidence="2 3">DSM 22924</strain>
    </source>
</reference>
<evidence type="ECO:0000313" key="3">
    <source>
        <dbReference type="Proteomes" id="UP000216004"/>
    </source>
</evidence>
<feature type="domain" description="Antitoxin SocA-like Panacea" evidence="1">
    <location>
        <begin position="27"/>
        <end position="124"/>
    </location>
</feature>
<dbReference type="Pfam" id="PF13274">
    <property type="entry name" value="SocA_Panacea"/>
    <property type="match status" value="1"/>
</dbReference>